<dbReference type="AlphaFoldDB" id="A0A7S2GQP7"/>
<comment type="subcellular location">
    <subcellularLocation>
        <location evidence="2">Cell membrane</location>
        <topology evidence="2">Multi-pass membrane protein</topology>
    </subcellularLocation>
</comment>
<evidence type="ECO:0000256" key="7">
    <source>
        <dbReference type="ARBA" id="ARBA00022989"/>
    </source>
</evidence>
<evidence type="ECO:0000256" key="10">
    <source>
        <dbReference type="ARBA" id="ARBA00030646"/>
    </source>
</evidence>
<evidence type="ECO:0000256" key="4">
    <source>
        <dbReference type="ARBA" id="ARBA00022448"/>
    </source>
</evidence>
<proteinExistence type="predicted"/>
<dbReference type="PANTHER" id="PTHR23516">
    <property type="entry name" value="SAM (S-ADENOSYL METHIONINE) TRANSPORTER"/>
    <property type="match status" value="1"/>
</dbReference>
<feature type="transmembrane region" description="Helical" evidence="12">
    <location>
        <begin position="251"/>
        <end position="269"/>
    </location>
</feature>
<evidence type="ECO:0000256" key="2">
    <source>
        <dbReference type="ARBA" id="ARBA00004651"/>
    </source>
</evidence>
<dbReference type="Gene3D" id="1.20.1250.20">
    <property type="entry name" value="MFS general substrate transporter like domains"/>
    <property type="match status" value="1"/>
</dbReference>
<evidence type="ECO:0000256" key="11">
    <source>
        <dbReference type="ARBA" id="ARBA00032555"/>
    </source>
</evidence>
<dbReference type="SUPFAM" id="SSF103473">
    <property type="entry name" value="MFS general substrate transporter"/>
    <property type="match status" value="1"/>
</dbReference>
<evidence type="ECO:0000256" key="3">
    <source>
        <dbReference type="ARBA" id="ARBA00021242"/>
    </source>
</evidence>
<feature type="transmembrane region" description="Helical" evidence="12">
    <location>
        <begin position="25"/>
        <end position="47"/>
    </location>
</feature>
<evidence type="ECO:0000256" key="6">
    <source>
        <dbReference type="ARBA" id="ARBA00022692"/>
    </source>
</evidence>
<feature type="transmembrane region" description="Helical" evidence="12">
    <location>
        <begin position="155"/>
        <end position="179"/>
    </location>
</feature>
<dbReference type="EMBL" id="HBGS01050651">
    <property type="protein sequence ID" value="CAD9466787.1"/>
    <property type="molecule type" value="Transcribed_RNA"/>
</dbReference>
<keyword evidence="4" id="KW-0813">Transport</keyword>
<protein>
    <recommendedName>
        <fullName evidence="3">Molybdate-anion transporter</fullName>
    </recommendedName>
    <alternativeName>
        <fullName evidence="10">Major facilitator superfamily domain-containing protein 5</fullName>
    </alternativeName>
    <alternativeName>
        <fullName evidence="11">Molybdate transporter 2 homolog</fullName>
    </alternativeName>
</protein>
<dbReference type="GO" id="GO:0005886">
    <property type="term" value="C:plasma membrane"/>
    <property type="evidence" value="ECO:0007669"/>
    <property type="project" value="UniProtKB-SubCell"/>
</dbReference>
<comment type="function">
    <text evidence="1">Mediates high-affinity intracellular uptake of the rare oligo-element molybdenum.</text>
</comment>
<organism evidence="13">
    <name type="scientific">Octactis speculum</name>
    <dbReference type="NCBI Taxonomy" id="3111310"/>
    <lineage>
        <taxon>Eukaryota</taxon>
        <taxon>Sar</taxon>
        <taxon>Stramenopiles</taxon>
        <taxon>Ochrophyta</taxon>
        <taxon>Dictyochophyceae</taxon>
        <taxon>Dictyochales</taxon>
        <taxon>Dictyochaceae</taxon>
        <taxon>Octactis</taxon>
    </lineage>
</organism>
<dbReference type="CDD" id="cd17487">
    <property type="entry name" value="MFS_MFSD5_like"/>
    <property type="match status" value="1"/>
</dbReference>
<feature type="transmembrane region" description="Helical" evidence="12">
    <location>
        <begin position="304"/>
        <end position="326"/>
    </location>
</feature>
<feature type="transmembrane region" description="Helical" evidence="12">
    <location>
        <begin position="220"/>
        <end position="239"/>
    </location>
</feature>
<keyword evidence="8" id="KW-0406">Ion transport</keyword>
<keyword evidence="7 12" id="KW-1133">Transmembrane helix</keyword>
<evidence type="ECO:0000256" key="1">
    <source>
        <dbReference type="ARBA" id="ARBA00003019"/>
    </source>
</evidence>
<keyword evidence="5" id="KW-1003">Cell membrane</keyword>
<feature type="transmembrane region" description="Helical" evidence="12">
    <location>
        <begin position="281"/>
        <end position="298"/>
    </location>
</feature>
<dbReference type="InterPro" id="IPR008509">
    <property type="entry name" value="MOT2/MFSD5"/>
</dbReference>
<keyword evidence="9 12" id="KW-0472">Membrane</keyword>
<accession>A0A7S2GQP7</accession>
<feature type="transmembrane region" description="Helical" evidence="12">
    <location>
        <begin position="75"/>
        <end position="93"/>
    </location>
</feature>
<sequence length="421" mass="46668">MTSDWLQGPYVYALYASYGFSGPDIAHLFVAGFGSSMVFGTFIGALADRIGRKHACVWYCITYILSCITKHFKQYYILMLGRILGGIATSLLFSAFESWMICEHNKRQYESKWISITFSNAIFGNGILAILAGLLAEKAASFKSLSSFDGNESSVIMWGGYCSPFDLSMVFLMFTWVALHSTWTENYGDKHGSGATSAFSSTALASAWKLIRSDPVTMHAGFIQSTFEGSMYTFVFMWTPVLTPTGSDPPYGLIFASFMLSCMCGSKVYALLNSRFPVEKFTIYVYLVAAIALSIPVFTESIPLIVFGFLIFECCVGIYFPAMGTIKGTYVPEESRAAIYNLYRVPLNMIVLCVLLTDASTKLKFCACSAMLVMAAWSGYCLHSHSLAHPMNPVVQARKQHLDEIGVELLNHSNDIEKELR</sequence>
<keyword evidence="6 12" id="KW-0812">Transmembrane</keyword>
<name>A0A7S2GQP7_9STRA</name>
<evidence type="ECO:0000256" key="8">
    <source>
        <dbReference type="ARBA" id="ARBA00023065"/>
    </source>
</evidence>
<reference evidence="13" key="1">
    <citation type="submission" date="2021-01" db="EMBL/GenBank/DDBJ databases">
        <authorList>
            <person name="Corre E."/>
            <person name="Pelletier E."/>
            <person name="Niang G."/>
            <person name="Scheremetjew M."/>
            <person name="Finn R."/>
            <person name="Kale V."/>
            <person name="Holt S."/>
            <person name="Cochrane G."/>
            <person name="Meng A."/>
            <person name="Brown T."/>
            <person name="Cohen L."/>
        </authorList>
    </citation>
    <scope>NUCLEOTIDE SEQUENCE</scope>
    <source>
        <strain evidence="13">CCMP1381</strain>
    </source>
</reference>
<evidence type="ECO:0000313" key="13">
    <source>
        <dbReference type="EMBL" id="CAD9466787.1"/>
    </source>
</evidence>
<dbReference type="PANTHER" id="PTHR23516:SF1">
    <property type="entry name" value="MOLYBDATE-ANION TRANSPORTER"/>
    <property type="match status" value="1"/>
</dbReference>
<evidence type="ECO:0000256" key="9">
    <source>
        <dbReference type="ARBA" id="ARBA00023136"/>
    </source>
</evidence>
<dbReference type="InterPro" id="IPR036259">
    <property type="entry name" value="MFS_trans_sf"/>
</dbReference>
<feature type="transmembrane region" description="Helical" evidence="12">
    <location>
        <begin position="113"/>
        <end position="135"/>
    </location>
</feature>
<gene>
    <name evidence="13" type="ORF">DSPE1174_LOCUS26310</name>
</gene>
<dbReference type="GO" id="GO:0015098">
    <property type="term" value="F:molybdate ion transmembrane transporter activity"/>
    <property type="evidence" value="ECO:0007669"/>
    <property type="project" value="InterPro"/>
</dbReference>
<evidence type="ECO:0000256" key="5">
    <source>
        <dbReference type="ARBA" id="ARBA00022475"/>
    </source>
</evidence>
<evidence type="ECO:0000256" key="12">
    <source>
        <dbReference type="SAM" id="Phobius"/>
    </source>
</evidence>
<dbReference type="GO" id="GO:0006811">
    <property type="term" value="P:monoatomic ion transport"/>
    <property type="evidence" value="ECO:0007669"/>
    <property type="project" value="UniProtKB-KW"/>
</dbReference>
<dbReference type="Pfam" id="PF05631">
    <property type="entry name" value="MFS_5"/>
    <property type="match status" value="1"/>
</dbReference>